<evidence type="ECO:0000313" key="3">
    <source>
        <dbReference type="EMBL" id="VVT58634.1"/>
    </source>
</evidence>
<dbReference type="AlphaFoldDB" id="A0A5E8C494"/>
<dbReference type="InterPro" id="IPR011990">
    <property type="entry name" value="TPR-like_helical_dom_sf"/>
</dbReference>
<dbReference type="RefSeq" id="XP_031856909.1">
    <property type="nucleotide sequence ID" value="XM_032001018.1"/>
</dbReference>
<evidence type="ECO:0008006" key="5">
    <source>
        <dbReference type="Google" id="ProtNLM"/>
    </source>
</evidence>
<reference evidence="3 4" key="1">
    <citation type="submission" date="2019-09" db="EMBL/GenBank/DDBJ databases">
        <authorList>
            <person name="Brejova B."/>
        </authorList>
    </citation>
    <scope>NUCLEOTIDE SEQUENCE [LARGE SCALE GENOMIC DNA]</scope>
</reference>
<keyword evidence="2" id="KW-0175">Coiled coil</keyword>
<gene>
    <name evidence="3" type="ORF">SAPINGB_P006307</name>
</gene>
<name>A0A5E8C494_9ASCO</name>
<protein>
    <recommendedName>
        <fullName evidence="5">Mitochondrial group I intron splicing factor CCM1</fullName>
    </recommendedName>
</protein>
<dbReference type="OrthoDB" id="1908178at2759"/>
<dbReference type="Proteomes" id="UP000398389">
    <property type="component" value="Unassembled WGS sequence"/>
</dbReference>
<dbReference type="PANTHER" id="PTHR47941">
    <property type="entry name" value="PENTATRICOPEPTIDE REPEAT-CONTAINING PROTEIN 3, MITOCHONDRIAL"/>
    <property type="match status" value="1"/>
</dbReference>
<feature type="coiled-coil region" evidence="2">
    <location>
        <begin position="17"/>
        <end position="44"/>
    </location>
</feature>
<keyword evidence="4" id="KW-1185">Reference proteome</keyword>
<keyword evidence="1" id="KW-0677">Repeat</keyword>
<evidence type="ECO:0000256" key="2">
    <source>
        <dbReference type="SAM" id="Coils"/>
    </source>
</evidence>
<evidence type="ECO:0000256" key="1">
    <source>
        <dbReference type="ARBA" id="ARBA00022737"/>
    </source>
</evidence>
<sequence length="609" mass="68796">MALRRFGQGADTLPVALAMTEGRKENLENKYARILNNLVSQNLSAVEAFLAEQPADYDDTMTQLDHLQHLVDDTYPVTASIKRLAKVLNDNYHRVTLQRRQVPRYRPPLADYNWFLTQLYPKGGRIRISTLYDSYNALPSPKPLHILPQHLEDFLSALMGPSDETEASRAIFARVLDQVEQVGMPISQHELNAALGMAIREYYQDMTFTSKMMKQSTESPNFVVKLSEGLKQQQLVGDIKNEQTADDSSQNKVISPALESLLSLYKKIGMHKNNQDISTINILYRFALKTNDTELAAQASQPLRNGNIAPDRITFLIEIVEAGRRKSVNEVKQLYQEMCARNYVVDIVVMNVLLKALTNCNDRESAESVYSAILSQEPKNLQVSRSASHQVEKVESVGPGVSSESHQMNQLRLIDFVLHLTSGKNSQAQRSQVQNAMRFYPDKYTFGTMFGYYCLEAGDIQSAIRMLPTMHEHGESLTDLHYVMLYRGFARHAAESKQWSKSLLHDVTQQLLMQHQEQQRLKSETGISSPSLLTRKLCGNMLKAYDAVYWSSKSKVRIIRDEYEKGLQPVKISSGADDEDLASIGGSSPVPVQELVYRAAKQLLNLSLK</sequence>
<dbReference type="Gene3D" id="1.25.40.10">
    <property type="entry name" value="Tetratricopeptide repeat domain"/>
    <property type="match status" value="1"/>
</dbReference>
<accession>A0A5E8C494</accession>
<organism evidence="3 4">
    <name type="scientific">Magnusiomyces paraingens</name>
    <dbReference type="NCBI Taxonomy" id="2606893"/>
    <lineage>
        <taxon>Eukaryota</taxon>
        <taxon>Fungi</taxon>
        <taxon>Dikarya</taxon>
        <taxon>Ascomycota</taxon>
        <taxon>Saccharomycotina</taxon>
        <taxon>Dipodascomycetes</taxon>
        <taxon>Dipodascales</taxon>
        <taxon>Dipodascaceae</taxon>
        <taxon>Magnusiomyces</taxon>
    </lineage>
</organism>
<evidence type="ECO:0000313" key="4">
    <source>
        <dbReference type="Proteomes" id="UP000398389"/>
    </source>
</evidence>
<proteinExistence type="predicted"/>
<dbReference type="EMBL" id="CABVLU010000005">
    <property type="protein sequence ID" value="VVT58634.1"/>
    <property type="molecule type" value="Genomic_DNA"/>
</dbReference>
<dbReference type="GeneID" id="43585118"/>